<gene>
    <name evidence="2" type="ORF">BDZ90DRAFT_229229</name>
</gene>
<dbReference type="Proteomes" id="UP000245884">
    <property type="component" value="Unassembled WGS sequence"/>
</dbReference>
<evidence type="ECO:0000313" key="3">
    <source>
        <dbReference type="Proteomes" id="UP000245884"/>
    </source>
</evidence>
<evidence type="ECO:0000313" key="2">
    <source>
        <dbReference type="EMBL" id="PWN30206.1"/>
    </source>
</evidence>
<dbReference type="STRING" id="1569628.A0A316UY21"/>
<dbReference type="GeneID" id="37026799"/>
<keyword evidence="2" id="KW-0808">Transferase</keyword>
<dbReference type="RefSeq" id="XP_025364818.1">
    <property type="nucleotide sequence ID" value="XM_025504976.1"/>
</dbReference>
<dbReference type="SUPFAM" id="SSF53613">
    <property type="entry name" value="Ribokinase-like"/>
    <property type="match status" value="1"/>
</dbReference>
<organism evidence="2 3">
    <name type="scientific">Jaminaea rosea</name>
    <dbReference type="NCBI Taxonomy" id="1569628"/>
    <lineage>
        <taxon>Eukaryota</taxon>
        <taxon>Fungi</taxon>
        <taxon>Dikarya</taxon>
        <taxon>Basidiomycota</taxon>
        <taxon>Ustilaginomycotina</taxon>
        <taxon>Exobasidiomycetes</taxon>
        <taxon>Microstromatales</taxon>
        <taxon>Microstromatales incertae sedis</taxon>
        <taxon>Jaminaea</taxon>
    </lineage>
</organism>
<dbReference type="Gene3D" id="3.40.1190.20">
    <property type="match status" value="1"/>
</dbReference>
<accession>A0A316UY21</accession>
<sequence>MPSPTSGPPVVGTMGMFIVDTFLYLDSTTGQSRGDGGKGSALGGGGLYFAVGARVWLDPGQIRMVIDRGSDFEPEWQTTLDRFDDNDAGMWAWRQRKDGLTTKAVNVYRGDQRSFEYLTPKLRLDPRDLVSPTSPDLPHWVHCICAPRRAMEILDEIDAIDAKGKRKEGGKGTKVCWEPIPDSALPENLEECLQVMRRVDVFSPNHEEAASFLSVDSGLVSVPSPLASTAQGAAVRQAHLTHLARGFKARFDEASSQISGGSDRPRCPLIVIRGGAAGSCVLYEREPGQASIEADVPAYHTAATSKAVVDVTGGGNSYLGGLTAWLSMHQPPADTEEDTRQWLRGALGRGAVSASFAIEQLALPRLEQEQGQGETWNGESPQIRLEELLNREA</sequence>
<dbReference type="InterPro" id="IPR029056">
    <property type="entry name" value="Ribokinase-like"/>
</dbReference>
<dbReference type="PANTHER" id="PTHR47098:SF2">
    <property type="entry name" value="PROTEIN MAK32"/>
    <property type="match status" value="1"/>
</dbReference>
<dbReference type="OrthoDB" id="497927at2759"/>
<keyword evidence="2" id="KW-0418">Kinase</keyword>
<feature type="compositionally biased region" description="Polar residues" evidence="1">
    <location>
        <begin position="369"/>
        <end position="380"/>
    </location>
</feature>
<keyword evidence="3" id="KW-1185">Reference proteome</keyword>
<feature type="region of interest" description="Disordered" evidence="1">
    <location>
        <begin position="368"/>
        <end position="393"/>
    </location>
</feature>
<feature type="compositionally biased region" description="Basic and acidic residues" evidence="1">
    <location>
        <begin position="384"/>
        <end position="393"/>
    </location>
</feature>
<evidence type="ECO:0000256" key="1">
    <source>
        <dbReference type="SAM" id="MobiDB-lite"/>
    </source>
</evidence>
<proteinExistence type="predicted"/>
<dbReference type="EMBL" id="KZ819662">
    <property type="protein sequence ID" value="PWN30206.1"/>
    <property type="molecule type" value="Genomic_DNA"/>
</dbReference>
<name>A0A316UY21_9BASI</name>
<dbReference type="PANTHER" id="PTHR47098">
    <property type="entry name" value="PROTEIN MAK32"/>
    <property type="match status" value="1"/>
</dbReference>
<dbReference type="AlphaFoldDB" id="A0A316UY21"/>
<dbReference type="GO" id="GO:0016301">
    <property type="term" value="F:kinase activity"/>
    <property type="evidence" value="ECO:0007669"/>
    <property type="project" value="UniProtKB-KW"/>
</dbReference>
<protein>
    <submittedName>
        <fullName evidence="2">Ribokinase-like protein</fullName>
    </submittedName>
</protein>
<reference evidence="2 3" key="1">
    <citation type="journal article" date="2018" name="Mol. Biol. Evol.">
        <title>Broad Genomic Sampling Reveals a Smut Pathogenic Ancestry of the Fungal Clade Ustilaginomycotina.</title>
        <authorList>
            <person name="Kijpornyongpan T."/>
            <person name="Mondo S.J."/>
            <person name="Barry K."/>
            <person name="Sandor L."/>
            <person name="Lee J."/>
            <person name="Lipzen A."/>
            <person name="Pangilinan J."/>
            <person name="LaButti K."/>
            <person name="Hainaut M."/>
            <person name="Henrissat B."/>
            <person name="Grigoriev I.V."/>
            <person name="Spatafora J.W."/>
            <person name="Aime M.C."/>
        </authorList>
    </citation>
    <scope>NUCLEOTIDE SEQUENCE [LARGE SCALE GENOMIC DNA]</scope>
    <source>
        <strain evidence="2 3">MCA 5214</strain>
    </source>
</reference>